<accession>A0A0S2TET1</accession>
<dbReference type="EMBL" id="CP013099">
    <property type="protein sequence ID" value="ALP53604.1"/>
    <property type="molecule type" value="Genomic_DNA"/>
</dbReference>
<reference evidence="1" key="1">
    <citation type="submission" date="2015-10" db="EMBL/GenBank/DDBJ databases">
        <title>Description of Candidatus Tenderia electrophaga gen. nov, sp. nov., an Uncultivated Electroautotroph from a Biocathode Enrichment.</title>
        <authorList>
            <person name="Eddie B.J."/>
            <person name="Malanoski A.P."/>
            <person name="Wang Z."/>
            <person name="Hall R.J."/>
            <person name="Oh S.D."/>
            <person name="Heiner C."/>
            <person name="Lin B."/>
            <person name="Strycharz-Glaven S.M."/>
        </authorList>
    </citation>
    <scope>NUCLEOTIDE SEQUENCE [LARGE SCALE GENOMIC DNA]</scope>
    <source>
        <strain evidence="1">NRL1</strain>
    </source>
</reference>
<evidence type="ECO:0000313" key="1">
    <source>
        <dbReference type="EMBL" id="ALP53604.1"/>
    </source>
</evidence>
<keyword evidence="2" id="KW-1185">Reference proteome</keyword>
<dbReference type="AlphaFoldDB" id="A0A0S2TET1"/>
<proteinExistence type="predicted"/>
<evidence type="ECO:0000313" key="2">
    <source>
        <dbReference type="Proteomes" id="UP000055136"/>
    </source>
</evidence>
<organism evidence="1 2">
    <name type="scientific">Candidatus Tenderia electrophaga</name>
    <dbReference type="NCBI Taxonomy" id="1748243"/>
    <lineage>
        <taxon>Bacteria</taxon>
        <taxon>Pseudomonadati</taxon>
        <taxon>Pseudomonadota</taxon>
        <taxon>Gammaproteobacteria</taxon>
        <taxon>Candidatus Tenderiales</taxon>
        <taxon>Candidatus Tenderiaceae</taxon>
        <taxon>Candidatus Tenderia</taxon>
    </lineage>
</organism>
<dbReference type="InterPro" id="IPR047589">
    <property type="entry name" value="DUF11_rpt"/>
</dbReference>
<dbReference type="KEGG" id="tee:Tel_10940"/>
<evidence type="ECO:0008006" key="3">
    <source>
        <dbReference type="Google" id="ProtNLM"/>
    </source>
</evidence>
<name>A0A0S2TET1_9GAMM</name>
<protein>
    <recommendedName>
        <fullName evidence="3">DUF11 domain-containing protein</fullName>
    </recommendedName>
</protein>
<gene>
    <name evidence="1" type="ORF">Tel_10940</name>
</gene>
<dbReference type="NCBIfam" id="TIGR01451">
    <property type="entry name" value="B_ant_repeat"/>
    <property type="match status" value="1"/>
</dbReference>
<sequence length="180" mass="19521">MKQAFNIQPQHDKETTMHKSIITALISALIFCLGWGNALAADTPMELKMTVEEEVEVIDAQGNTSLKRTNAENVIPGDTVVYTTRYQYTGKQAADNVAIRNFIPAEVTYLPGSAMGSDSVSFSVDGGNSFDAAGNLTITDGSGETRPATPEDYTHIRWLLPRVESGQTGSVSFKTKVNEE</sequence>
<dbReference type="STRING" id="1748243.Tel_10940"/>
<dbReference type="Proteomes" id="UP000055136">
    <property type="component" value="Chromosome"/>
</dbReference>